<dbReference type="SUPFAM" id="SSF75620">
    <property type="entry name" value="Release factor"/>
    <property type="match status" value="1"/>
</dbReference>
<evidence type="ECO:0000313" key="8">
    <source>
        <dbReference type="Proteomes" id="UP000191518"/>
    </source>
</evidence>
<dbReference type="GO" id="GO:0003747">
    <property type="term" value="F:translation release factor activity"/>
    <property type="evidence" value="ECO:0007669"/>
    <property type="project" value="InterPro"/>
</dbReference>
<evidence type="ECO:0000259" key="6">
    <source>
        <dbReference type="Pfam" id="PF00472"/>
    </source>
</evidence>
<organism evidence="7 8">
    <name type="scientific">Penicillium vulpinum</name>
    <dbReference type="NCBI Taxonomy" id="29845"/>
    <lineage>
        <taxon>Eukaryota</taxon>
        <taxon>Fungi</taxon>
        <taxon>Dikarya</taxon>
        <taxon>Ascomycota</taxon>
        <taxon>Pezizomycotina</taxon>
        <taxon>Eurotiomycetes</taxon>
        <taxon>Eurotiomycetidae</taxon>
        <taxon>Eurotiales</taxon>
        <taxon>Aspergillaceae</taxon>
        <taxon>Penicillium</taxon>
    </lineage>
</organism>
<dbReference type="InterPro" id="IPR000352">
    <property type="entry name" value="Pep_chain_release_fac_I"/>
</dbReference>
<feature type="compositionally biased region" description="Acidic residues" evidence="5">
    <location>
        <begin position="162"/>
        <end position="184"/>
    </location>
</feature>
<name>A0A1V6RU72_9EURO</name>
<evidence type="ECO:0000256" key="4">
    <source>
        <dbReference type="ARBA" id="ARBA00023128"/>
    </source>
</evidence>
<sequence length="213" mass="23044">MSAAITSNLQRTTTQTKAMLSPLRWWISSRTLATPARLFSQSPIVPAKPLPPRLKINDADISISYLKGTGPGGQKINKTNSAVQIIHRPSGVVVKCQATRSQSQNAKIARSLLADKVEAQEKGDKSRVAIKAAAAKKKKASKMKKTRRKYRELGEGGKEGGIDMEEEDEVEIIWDDDVKEEGESTEATPTLKGEAESKSEDAPKSSGESAKGV</sequence>
<dbReference type="Pfam" id="PF00472">
    <property type="entry name" value="RF-1"/>
    <property type="match status" value="1"/>
</dbReference>
<evidence type="ECO:0000256" key="2">
    <source>
        <dbReference type="ARBA" id="ARBA00010835"/>
    </source>
</evidence>
<evidence type="ECO:0000256" key="1">
    <source>
        <dbReference type="ARBA" id="ARBA00004173"/>
    </source>
</evidence>
<gene>
    <name evidence="7" type="ORF">PENVUL_c027G04579</name>
</gene>
<evidence type="ECO:0000256" key="3">
    <source>
        <dbReference type="ARBA" id="ARBA00022946"/>
    </source>
</evidence>
<comment type="subcellular location">
    <subcellularLocation>
        <location evidence="1">Mitochondrion</location>
    </subcellularLocation>
</comment>
<dbReference type="FunFam" id="3.30.160.20:FF:000065">
    <property type="entry name" value="Peptidyl-tRNA hydrolase domain protein"/>
    <property type="match status" value="1"/>
</dbReference>
<protein>
    <recommendedName>
        <fullName evidence="6">Prokaryotic-type class I peptide chain release factors domain-containing protein</fullName>
    </recommendedName>
</protein>
<accession>A0A1V6RU72</accession>
<comment type="caution">
    <text evidence="7">The sequence shown here is derived from an EMBL/GenBank/DDBJ whole genome shotgun (WGS) entry which is preliminary data.</text>
</comment>
<keyword evidence="8" id="KW-1185">Reference proteome</keyword>
<keyword evidence="4" id="KW-0496">Mitochondrion</keyword>
<proteinExistence type="inferred from homology"/>
<feature type="compositionally biased region" description="Basic and acidic residues" evidence="5">
    <location>
        <begin position="193"/>
        <end position="203"/>
    </location>
</feature>
<feature type="compositionally biased region" description="Basic residues" evidence="5">
    <location>
        <begin position="136"/>
        <end position="150"/>
    </location>
</feature>
<dbReference type="Proteomes" id="UP000191518">
    <property type="component" value="Unassembled WGS sequence"/>
</dbReference>
<dbReference type="PANTHER" id="PTHR46203">
    <property type="entry name" value="PROBABLE PEPTIDE CHAIN RELEASE FACTOR C12ORF65"/>
    <property type="match status" value="1"/>
</dbReference>
<reference evidence="8" key="1">
    <citation type="journal article" date="2017" name="Nat. Microbiol.">
        <title>Global analysis of biosynthetic gene clusters reveals vast potential of secondary metabolite production in Penicillium species.</title>
        <authorList>
            <person name="Nielsen J.C."/>
            <person name="Grijseels S."/>
            <person name="Prigent S."/>
            <person name="Ji B."/>
            <person name="Dainat J."/>
            <person name="Nielsen K.F."/>
            <person name="Frisvad J.C."/>
            <person name="Workman M."/>
            <person name="Nielsen J."/>
        </authorList>
    </citation>
    <scope>NUCLEOTIDE SEQUENCE [LARGE SCALE GENOMIC DNA]</scope>
    <source>
        <strain evidence="8">IBT 29486</strain>
    </source>
</reference>
<dbReference type="PANTHER" id="PTHR46203:SF1">
    <property type="entry name" value="MITOCHONDRIAL TRANSLATION RELEASE FACTOR IN RESCUE"/>
    <property type="match status" value="1"/>
</dbReference>
<dbReference type="GO" id="GO:0005739">
    <property type="term" value="C:mitochondrion"/>
    <property type="evidence" value="ECO:0007669"/>
    <property type="project" value="UniProtKB-SubCell"/>
</dbReference>
<dbReference type="AlphaFoldDB" id="A0A1V6RU72"/>
<dbReference type="InterPro" id="IPR052405">
    <property type="entry name" value="Mito_Transl_Release_Factor"/>
</dbReference>
<evidence type="ECO:0000256" key="5">
    <source>
        <dbReference type="SAM" id="MobiDB-lite"/>
    </source>
</evidence>
<feature type="compositionally biased region" description="Basic and acidic residues" evidence="5">
    <location>
        <begin position="151"/>
        <end position="161"/>
    </location>
</feature>
<keyword evidence="3" id="KW-0809">Transit peptide</keyword>
<dbReference type="Gene3D" id="3.30.160.20">
    <property type="match status" value="1"/>
</dbReference>
<dbReference type="GO" id="GO:0032543">
    <property type="term" value="P:mitochondrial translation"/>
    <property type="evidence" value="ECO:0007669"/>
    <property type="project" value="UniProtKB-ARBA"/>
</dbReference>
<feature type="domain" description="Prokaryotic-type class I peptide chain release factors" evidence="6">
    <location>
        <begin position="54"/>
        <end position="150"/>
    </location>
</feature>
<evidence type="ECO:0000313" key="7">
    <source>
        <dbReference type="EMBL" id="OQE05080.1"/>
    </source>
</evidence>
<dbReference type="InterPro" id="IPR045853">
    <property type="entry name" value="Pep_chain_release_fac_I_sf"/>
</dbReference>
<comment type="similarity">
    <text evidence="2">Belongs to the prokaryotic/mitochondrial release factor family.</text>
</comment>
<feature type="region of interest" description="Disordered" evidence="5">
    <location>
        <begin position="136"/>
        <end position="213"/>
    </location>
</feature>
<dbReference type="EMBL" id="MDYP01000027">
    <property type="protein sequence ID" value="OQE05080.1"/>
    <property type="molecule type" value="Genomic_DNA"/>
</dbReference>